<name>A0A5C2S8X4_9APHY</name>
<gene>
    <name evidence="1" type="ORF">L227DRAFT_576155</name>
</gene>
<proteinExistence type="predicted"/>
<dbReference type="EMBL" id="ML122269">
    <property type="protein sequence ID" value="RPD59728.1"/>
    <property type="molecule type" value="Genomic_DNA"/>
</dbReference>
<protein>
    <submittedName>
        <fullName evidence="1">Uncharacterized protein</fullName>
    </submittedName>
</protein>
<dbReference type="Proteomes" id="UP000313359">
    <property type="component" value="Unassembled WGS sequence"/>
</dbReference>
<evidence type="ECO:0000313" key="2">
    <source>
        <dbReference type="Proteomes" id="UP000313359"/>
    </source>
</evidence>
<accession>A0A5C2S8X4</accession>
<sequence length="137" mass="14419">MGRGAGTGTGTGTGTGLSVGGTDMAASHVGYFRLVRARSELSARRCDEEDELEGTRMSAYPTHPLGAAAAAPDVPYLSLDSGDRGRLALNLEPRGSRTHKLLNANLMTCAITGTHRTYGHFPFLLPLPLPLKWAGPS</sequence>
<organism evidence="1 2">
    <name type="scientific">Lentinus tigrinus ALCF2SS1-6</name>
    <dbReference type="NCBI Taxonomy" id="1328759"/>
    <lineage>
        <taxon>Eukaryota</taxon>
        <taxon>Fungi</taxon>
        <taxon>Dikarya</taxon>
        <taxon>Basidiomycota</taxon>
        <taxon>Agaricomycotina</taxon>
        <taxon>Agaricomycetes</taxon>
        <taxon>Polyporales</taxon>
        <taxon>Polyporaceae</taxon>
        <taxon>Lentinus</taxon>
    </lineage>
</organism>
<evidence type="ECO:0000313" key="1">
    <source>
        <dbReference type="EMBL" id="RPD59728.1"/>
    </source>
</evidence>
<dbReference type="AlphaFoldDB" id="A0A5C2S8X4"/>
<keyword evidence="2" id="KW-1185">Reference proteome</keyword>
<reference evidence="1" key="1">
    <citation type="journal article" date="2018" name="Genome Biol. Evol.">
        <title>Genomics and development of Lentinus tigrinus, a white-rot wood-decaying mushroom with dimorphic fruiting bodies.</title>
        <authorList>
            <person name="Wu B."/>
            <person name="Xu Z."/>
            <person name="Knudson A."/>
            <person name="Carlson A."/>
            <person name="Chen N."/>
            <person name="Kovaka S."/>
            <person name="LaButti K."/>
            <person name="Lipzen A."/>
            <person name="Pennachio C."/>
            <person name="Riley R."/>
            <person name="Schakwitz W."/>
            <person name="Umezawa K."/>
            <person name="Ohm R.A."/>
            <person name="Grigoriev I.V."/>
            <person name="Nagy L.G."/>
            <person name="Gibbons J."/>
            <person name="Hibbett D."/>
        </authorList>
    </citation>
    <scope>NUCLEOTIDE SEQUENCE [LARGE SCALE GENOMIC DNA]</scope>
    <source>
        <strain evidence="1">ALCF2SS1-6</strain>
    </source>
</reference>